<dbReference type="EC" id="2.7.13.3" evidence="2"/>
<dbReference type="Pfam" id="PF00512">
    <property type="entry name" value="HisKA"/>
    <property type="match status" value="1"/>
</dbReference>
<keyword evidence="6 11" id="KW-0418">Kinase</keyword>
<evidence type="ECO:0000256" key="3">
    <source>
        <dbReference type="ARBA" id="ARBA00022553"/>
    </source>
</evidence>
<dbReference type="InterPro" id="IPR005467">
    <property type="entry name" value="His_kinase_dom"/>
</dbReference>
<evidence type="ECO:0000256" key="6">
    <source>
        <dbReference type="ARBA" id="ARBA00022777"/>
    </source>
</evidence>
<dbReference type="EMBL" id="DQWE01000001">
    <property type="protein sequence ID" value="HDI82157.1"/>
    <property type="molecule type" value="Genomic_DNA"/>
</dbReference>
<dbReference type="PANTHER" id="PTHR43065:SF10">
    <property type="entry name" value="PEROXIDE STRESS-ACTIVATED HISTIDINE KINASE MAK3"/>
    <property type="match status" value="1"/>
</dbReference>
<dbReference type="GO" id="GO:0005524">
    <property type="term" value="F:ATP binding"/>
    <property type="evidence" value="ECO:0007669"/>
    <property type="project" value="UniProtKB-KW"/>
</dbReference>
<dbReference type="SUPFAM" id="SSF55874">
    <property type="entry name" value="ATPase domain of HSP90 chaperone/DNA topoisomerase II/histidine kinase"/>
    <property type="match status" value="1"/>
</dbReference>
<evidence type="ECO:0000256" key="9">
    <source>
        <dbReference type="SAM" id="Coils"/>
    </source>
</evidence>
<keyword evidence="5" id="KW-0547">Nucleotide-binding</keyword>
<dbReference type="Gene3D" id="3.30.565.10">
    <property type="entry name" value="Histidine kinase-like ATPase, C-terminal domain"/>
    <property type="match status" value="1"/>
</dbReference>
<gene>
    <name evidence="11" type="ORF">ENF18_00015</name>
</gene>
<accession>A0A7C0V9N0</accession>
<dbReference type="InterPro" id="IPR004358">
    <property type="entry name" value="Sig_transdc_His_kin-like_C"/>
</dbReference>
<dbReference type="PRINTS" id="PR00344">
    <property type="entry name" value="BCTRLSENSOR"/>
</dbReference>
<dbReference type="CDD" id="cd00082">
    <property type="entry name" value="HisKA"/>
    <property type="match status" value="1"/>
</dbReference>
<keyword evidence="8" id="KW-0902">Two-component regulatory system</keyword>
<keyword evidence="3" id="KW-0597">Phosphoprotein</keyword>
<dbReference type="SUPFAM" id="SSF55781">
    <property type="entry name" value="GAF domain-like"/>
    <property type="match status" value="1"/>
</dbReference>
<evidence type="ECO:0000313" key="11">
    <source>
        <dbReference type="EMBL" id="HDI82157.1"/>
    </source>
</evidence>
<dbReference type="PANTHER" id="PTHR43065">
    <property type="entry name" value="SENSOR HISTIDINE KINASE"/>
    <property type="match status" value="1"/>
</dbReference>
<evidence type="ECO:0000256" key="4">
    <source>
        <dbReference type="ARBA" id="ARBA00022679"/>
    </source>
</evidence>
<dbReference type="Gene3D" id="3.30.450.40">
    <property type="match status" value="1"/>
</dbReference>
<feature type="coiled-coil region" evidence="9">
    <location>
        <begin position="186"/>
        <end position="213"/>
    </location>
</feature>
<dbReference type="AlphaFoldDB" id="A0A7C0V9N0"/>
<name>A0A7C0V9N0_UNCW3</name>
<evidence type="ECO:0000256" key="5">
    <source>
        <dbReference type="ARBA" id="ARBA00022741"/>
    </source>
</evidence>
<dbReference type="CDD" id="cd00075">
    <property type="entry name" value="HATPase"/>
    <property type="match status" value="1"/>
</dbReference>
<dbReference type="InterPro" id="IPR003661">
    <property type="entry name" value="HisK_dim/P_dom"/>
</dbReference>
<evidence type="ECO:0000256" key="8">
    <source>
        <dbReference type="ARBA" id="ARBA00023012"/>
    </source>
</evidence>
<proteinExistence type="predicted"/>
<keyword evidence="4" id="KW-0808">Transferase</keyword>
<evidence type="ECO:0000256" key="7">
    <source>
        <dbReference type="ARBA" id="ARBA00022840"/>
    </source>
</evidence>
<comment type="catalytic activity">
    <reaction evidence="1">
        <text>ATP + protein L-histidine = ADP + protein N-phospho-L-histidine.</text>
        <dbReference type="EC" id="2.7.13.3"/>
    </reaction>
</comment>
<dbReference type="Pfam" id="PF02518">
    <property type="entry name" value="HATPase_c"/>
    <property type="match status" value="1"/>
</dbReference>
<evidence type="ECO:0000256" key="1">
    <source>
        <dbReference type="ARBA" id="ARBA00000085"/>
    </source>
</evidence>
<keyword evidence="7" id="KW-0067">ATP-binding</keyword>
<evidence type="ECO:0000256" key="2">
    <source>
        <dbReference type="ARBA" id="ARBA00012438"/>
    </source>
</evidence>
<sequence>MDIEFEKLWRISRELHLSLAPDEALCKILTALTAGEGLAFNRAFLYENKGGVLSLRMKIGAETEEEAYRVWEEISKKPHGLEDLLKSCEEKTFDLEPSRIVEIPMDNVPDGFFENGPVKIEKPEELPDVFKRVIDYLPAAIVPLRGENHLLGIIIVDNKFNKDPITEIDIRTLELYAALASNVIERTILFEKLQKKQDELEKAYRELQEYHKRVLKLEKFAAVGEIASTFTHELRTPITIMGGYAELLYRSKDLPPVLLPKVETILRTAKRMETIIKNLSDYIKSPEPEIKKLKAKEFLDYLSSLLDIETKRKNIELKLYVEDDIEFHGDPSLLEHAFLNILRNSIEALKDGGVVQVECRLDNGNVLFMFKDNGPGIPLEMLKNLYIPFHTTKRQGLGLGLAITKKIILLHNGRIEIESQQGKGTTVKVYLPQRGGDKNG</sequence>
<dbReference type="InterPro" id="IPR036890">
    <property type="entry name" value="HATPase_C_sf"/>
</dbReference>
<dbReference type="InterPro" id="IPR003594">
    <property type="entry name" value="HATPase_dom"/>
</dbReference>
<comment type="caution">
    <text evidence="11">The sequence shown here is derived from an EMBL/GenBank/DDBJ whole genome shotgun (WGS) entry which is preliminary data.</text>
</comment>
<dbReference type="SMART" id="SM00387">
    <property type="entry name" value="HATPase_c"/>
    <property type="match status" value="1"/>
</dbReference>
<dbReference type="PROSITE" id="PS50109">
    <property type="entry name" value="HIS_KIN"/>
    <property type="match status" value="1"/>
</dbReference>
<dbReference type="SMART" id="SM00388">
    <property type="entry name" value="HisKA"/>
    <property type="match status" value="1"/>
</dbReference>
<protein>
    <recommendedName>
        <fullName evidence="2">histidine kinase</fullName>
        <ecNumber evidence="2">2.7.13.3</ecNumber>
    </recommendedName>
</protein>
<dbReference type="InterPro" id="IPR036097">
    <property type="entry name" value="HisK_dim/P_sf"/>
</dbReference>
<dbReference type="Gene3D" id="1.10.287.130">
    <property type="match status" value="1"/>
</dbReference>
<dbReference type="Proteomes" id="UP000885847">
    <property type="component" value="Unassembled WGS sequence"/>
</dbReference>
<organism evidence="11">
    <name type="scientific">candidate division WOR-3 bacterium</name>
    <dbReference type="NCBI Taxonomy" id="2052148"/>
    <lineage>
        <taxon>Bacteria</taxon>
        <taxon>Bacteria division WOR-3</taxon>
    </lineage>
</organism>
<keyword evidence="9" id="KW-0175">Coiled coil</keyword>
<feature type="domain" description="Histidine kinase" evidence="10">
    <location>
        <begin position="229"/>
        <end position="435"/>
    </location>
</feature>
<dbReference type="SUPFAM" id="SSF47384">
    <property type="entry name" value="Homodimeric domain of signal transducing histidine kinase"/>
    <property type="match status" value="1"/>
</dbReference>
<dbReference type="InterPro" id="IPR029016">
    <property type="entry name" value="GAF-like_dom_sf"/>
</dbReference>
<reference evidence="11" key="1">
    <citation type="journal article" date="2020" name="mSystems">
        <title>Genome- and Community-Level Interaction Insights into Carbon Utilization and Element Cycling Functions of Hydrothermarchaeota in Hydrothermal Sediment.</title>
        <authorList>
            <person name="Zhou Z."/>
            <person name="Liu Y."/>
            <person name="Xu W."/>
            <person name="Pan J."/>
            <person name="Luo Z.H."/>
            <person name="Li M."/>
        </authorList>
    </citation>
    <scope>NUCLEOTIDE SEQUENCE [LARGE SCALE GENOMIC DNA]</scope>
    <source>
        <strain evidence="11">HyVt-102</strain>
    </source>
</reference>
<dbReference type="GO" id="GO:0000155">
    <property type="term" value="F:phosphorelay sensor kinase activity"/>
    <property type="evidence" value="ECO:0007669"/>
    <property type="project" value="InterPro"/>
</dbReference>
<evidence type="ECO:0000259" key="10">
    <source>
        <dbReference type="PROSITE" id="PS50109"/>
    </source>
</evidence>